<proteinExistence type="predicted"/>
<feature type="region of interest" description="Disordered" evidence="6">
    <location>
        <begin position="371"/>
        <end position="431"/>
    </location>
</feature>
<evidence type="ECO:0000256" key="1">
    <source>
        <dbReference type="ARBA" id="ARBA00004370"/>
    </source>
</evidence>
<feature type="compositionally biased region" description="Polar residues" evidence="6">
    <location>
        <begin position="900"/>
        <end position="910"/>
    </location>
</feature>
<evidence type="ECO:0000256" key="6">
    <source>
        <dbReference type="SAM" id="MobiDB-lite"/>
    </source>
</evidence>
<dbReference type="PROSITE" id="PS50222">
    <property type="entry name" value="EF_HAND_2"/>
    <property type="match status" value="1"/>
</dbReference>
<sequence>MTMDVMHGGADHQAAADDGPWDDGGGRKESLSDSSDNEPEKSNVIAVERPSLRATDTELSVRSSTDDEGLVLDKTMIPPDIPLEALAGPGLVTNYTDNDQFDWAAGDDEEEDDKSKSKKSGALILCLSRNSSYIAWSLLFLFALALIAVDVAVFVVYEDNVTMVSYNLQLWFTWAAFMWCISMVLQVVVELVPWAIRRLVGLLRPQSTEVLRMRLAYYMALRPFIKALLVSAWNWGSWALIRQLVALPEGQTRPSYVDVFYNIWECVFFAALLLFIEKFILQLIGEFFFLVCHHFSSTIIDTCYPFPYQLHPSTSTYRNFRTGYSDRHIVVPTFAHVAFVSLIRKAYGDRIRDNDHALKILDRLKKTKRKTPQDLLKRIRRKGKNNDTSTNGTPVRSASTDENMPTSIMRSEQQQQGDNLSMRNNNNVHFPPQRMDTLIAIPALEEKDNADYDEKKESYDEQQQQPAQQTNDSRTADFVANLTRRLREVSKTTPKNNSQQQQEPASPPPLSRSSTTIGDEKSFMSTAAGSAPGRLFKTGYKKWRTVTAQATANGAVTPQTSSHQAKTLAKRIYHNIVGPTSNRQINEKDLFPFFHTHQDAIEAFRLFDRDGNGSVSKQELRSACIRIYRERKNLARSMRDLSQATGKMDVILLVFFTVIFIIIVCAAFGVNVGTQLMPLWSAFIAASFVFGTSAKDAFESVIFVFVTHPFDAGDRIFVGTNNWVVVKVGLLVSTFMNWDGTIIYAKNSVLATQYITNVRRSGPMGETLEIHIAFDTPTWKIHKLRDHMAEWTNERPNLYRPNSSSCNVVSFENQNRITVTFYFEHTQNWQDAGARWLRHNTYIVELKEESERLGIDYALPRQPYANGTNGPEGPPEIYNKGSKSSGEGSPEGLRMRRGFTPQQDNYQYSTRGPVGYAGGSTSSQSGQGNDSGAQAGAAAAVTFTTL</sequence>
<feature type="domain" description="EF-hand" evidence="8">
    <location>
        <begin position="595"/>
        <end position="630"/>
    </location>
</feature>
<dbReference type="PANTHER" id="PTHR31323">
    <property type="entry name" value="MECHANOSENSITIVE ION CHANNEL PROTEIN MSY2"/>
    <property type="match status" value="1"/>
</dbReference>
<dbReference type="SMART" id="SM00054">
    <property type="entry name" value="EFh"/>
    <property type="match status" value="1"/>
</dbReference>
<name>A0A077WQJ5_9FUNG</name>
<feature type="compositionally biased region" description="Low complexity" evidence="6">
    <location>
        <begin position="7"/>
        <end position="18"/>
    </location>
</feature>
<dbReference type="InterPro" id="IPR002048">
    <property type="entry name" value="EF_hand_dom"/>
</dbReference>
<organism evidence="9">
    <name type="scientific">Lichtheimia ramosa</name>
    <dbReference type="NCBI Taxonomy" id="688394"/>
    <lineage>
        <taxon>Eukaryota</taxon>
        <taxon>Fungi</taxon>
        <taxon>Fungi incertae sedis</taxon>
        <taxon>Mucoromycota</taxon>
        <taxon>Mucoromycotina</taxon>
        <taxon>Mucoromycetes</taxon>
        <taxon>Mucorales</taxon>
        <taxon>Lichtheimiaceae</taxon>
        <taxon>Lichtheimia</taxon>
    </lineage>
</organism>
<feature type="region of interest" description="Disordered" evidence="6">
    <location>
        <begin position="489"/>
        <end position="517"/>
    </location>
</feature>
<keyword evidence="4 7" id="KW-1133">Transmembrane helix</keyword>
<feature type="transmembrane region" description="Helical" evidence="7">
    <location>
        <begin position="650"/>
        <end position="670"/>
    </location>
</feature>
<keyword evidence="5 7" id="KW-0472">Membrane</keyword>
<dbReference type="PANTHER" id="PTHR31323:SF1">
    <property type="entry name" value="MECHANOSENSITIVE ION CHANNEL PROTEIN"/>
    <property type="match status" value="1"/>
</dbReference>
<feature type="transmembrane region" description="Helical" evidence="7">
    <location>
        <begin position="169"/>
        <end position="194"/>
    </location>
</feature>
<dbReference type="InterPro" id="IPR006685">
    <property type="entry name" value="MscS_channel_2nd"/>
</dbReference>
<dbReference type="OrthoDB" id="544685at2759"/>
<dbReference type="EMBL" id="LK023332">
    <property type="protein sequence ID" value="CDS09419.1"/>
    <property type="molecule type" value="Genomic_DNA"/>
</dbReference>
<feature type="compositionally biased region" description="Low complexity" evidence="6">
    <location>
        <begin position="919"/>
        <end position="940"/>
    </location>
</feature>
<keyword evidence="3" id="KW-0106">Calcium</keyword>
<dbReference type="SUPFAM" id="SSF47473">
    <property type="entry name" value="EF-hand"/>
    <property type="match status" value="1"/>
</dbReference>
<dbReference type="InterPro" id="IPR010920">
    <property type="entry name" value="LSM_dom_sf"/>
</dbReference>
<feature type="compositionally biased region" description="Polar residues" evidence="6">
    <location>
        <begin position="386"/>
        <end position="428"/>
    </location>
</feature>
<evidence type="ECO:0000256" key="2">
    <source>
        <dbReference type="ARBA" id="ARBA00022692"/>
    </source>
</evidence>
<dbReference type="InterPro" id="IPR058650">
    <property type="entry name" value="Msy1/2-like"/>
</dbReference>
<evidence type="ECO:0000256" key="4">
    <source>
        <dbReference type="ARBA" id="ARBA00022989"/>
    </source>
</evidence>
<dbReference type="GO" id="GO:0005509">
    <property type="term" value="F:calcium ion binding"/>
    <property type="evidence" value="ECO:0007669"/>
    <property type="project" value="InterPro"/>
</dbReference>
<feature type="transmembrane region" description="Helical" evidence="7">
    <location>
        <begin position="133"/>
        <end position="157"/>
    </location>
</feature>
<feature type="compositionally biased region" description="Low complexity" evidence="6">
    <location>
        <begin position="880"/>
        <end position="892"/>
    </location>
</feature>
<feature type="region of interest" description="Disordered" evidence="6">
    <location>
        <begin position="864"/>
        <end position="946"/>
    </location>
</feature>
<dbReference type="InterPro" id="IPR023408">
    <property type="entry name" value="MscS_beta-dom_sf"/>
</dbReference>
<protein>
    <recommendedName>
        <fullName evidence="8">EF-hand domain-containing protein</fullName>
    </recommendedName>
</protein>
<accession>A0A077WQJ5</accession>
<dbReference type="GO" id="GO:0005262">
    <property type="term" value="F:calcium channel activity"/>
    <property type="evidence" value="ECO:0007669"/>
    <property type="project" value="TreeGrafter"/>
</dbReference>
<evidence type="ECO:0000313" key="9">
    <source>
        <dbReference type="EMBL" id="CDS09419.1"/>
    </source>
</evidence>
<dbReference type="Gene3D" id="2.30.30.60">
    <property type="match status" value="1"/>
</dbReference>
<dbReference type="AlphaFoldDB" id="A0A077WQJ5"/>
<dbReference type="Gene3D" id="1.10.238.10">
    <property type="entry name" value="EF-hand"/>
    <property type="match status" value="1"/>
</dbReference>
<comment type="subcellular location">
    <subcellularLocation>
        <location evidence="1">Membrane</location>
    </subcellularLocation>
</comment>
<feature type="region of interest" description="Disordered" evidence="6">
    <location>
        <begin position="1"/>
        <end position="66"/>
    </location>
</feature>
<reference evidence="9" key="1">
    <citation type="journal article" date="2014" name="Genome Announc.">
        <title>De novo whole-genome sequence and genome annotation of Lichtheimia ramosa.</title>
        <authorList>
            <person name="Linde J."/>
            <person name="Schwartze V."/>
            <person name="Binder U."/>
            <person name="Lass-Florl C."/>
            <person name="Voigt K."/>
            <person name="Horn F."/>
        </authorList>
    </citation>
    <scope>NUCLEOTIDE SEQUENCE</scope>
    <source>
        <strain evidence="9">JMRC FSU:6197</strain>
    </source>
</reference>
<dbReference type="Pfam" id="PF00036">
    <property type="entry name" value="EF-hand_1"/>
    <property type="match status" value="1"/>
</dbReference>
<dbReference type="InterPro" id="IPR018247">
    <property type="entry name" value="EF_Hand_1_Ca_BS"/>
</dbReference>
<dbReference type="PROSITE" id="PS00018">
    <property type="entry name" value="EF_HAND_1"/>
    <property type="match status" value="1"/>
</dbReference>
<keyword evidence="2 7" id="KW-0812">Transmembrane</keyword>
<dbReference type="GO" id="GO:0016020">
    <property type="term" value="C:membrane"/>
    <property type="evidence" value="ECO:0007669"/>
    <property type="project" value="UniProtKB-SubCell"/>
</dbReference>
<evidence type="ECO:0000256" key="3">
    <source>
        <dbReference type="ARBA" id="ARBA00022837"/>
    </source>
</evidence>
<evidence type="ECO:0000259" key="8">
    <source>
        <dbReference type="PROSITE" id="PS50222"/>
    </source>
</evidence>
<dbReference type="Pfam" id="PF25886">
    <property type="entry name" value="Msy1"/>
    <property type="match status" value="1"/>
</dbReference>
<dbReference type="InterPro" id="IPR011992">
    <property type="entry name" value="EF-hand-dom_pair"/>
</dbReference>
<feature type="region of interest" description="Disordered" evidence="6">
    <location>
        <begin position="451"/>
        <end position="475"/>
    </location>
</feature>
<evidence type="ECO:0000256" key="7">
    <source>
        <dbReference type="SAM" id="Phobius"/>
    </source>
</evidence>
<dbReference type="Pfam" id="PF00924">
    <property type="entry name" value="MS_channel_2nd"/>
    <property type="match status" value="1"/>
</dbReference>
<dbReference type="GO" id="GO:0006874">
    <property type="term" value="P:intracellular calcium ion homeostasis"/>
    <property type="evidence" value="ECO:0007669"/>
    <property type="project" value="TreeGrafter"/>
</dbReference>
<dbReference type="SUPFAM" id="SSF50182">
    <property type="entry name" value="Sm-like ribonucleoproteins"/>
    <property type="match status" value="1"/>
</dbReference>
<feature type="transmembrane region" description="Helical" evidence="7">
    <location>
        <begin position="215"/>
        <end position="235"/>
    </location>
</feature>
<feature type="compositionally biased region" description="Polar residues" evidence="6">
    <location>
        <begin position="461"/>
        <end position="473"/>
    </location>
</feature>
<dbReference type="CDD" id="cd00051">
    <property type="entry name" value="EFh"/>
    <property type="match status" value="1"/>
</dbReference>
<evidence type="ECO:0000256" key="5">
    <source>
        <dbReference type="ARBA" id="ARBA00023136"/>
    </source>
</evidence>
<gene>
    <name evidence="9" type="ORF">LRAMOSA10779</name>
</gene>